<feature type="transmembrane region" description="Helical" evidence="6">
    <location>
        <begin position="249"/>
        <end position="271"/>
    </location>
</feature>
<keyword evidence="3 6" id="KW-1133">Transmembrane helix</keyword>
<sequence>MVSPLLVSFLGAVQASLSVLLTIGCGVIAAQFGLVTTEAAEEISHLCVNVLLPCLLITKLGSELHLDTAVNYVPIIIWAIIFTVTSIAIGKAAVAFFRLPKWALPAIAFNNTESLPLLLLQSLETTGVLASLVGAGQASDGIERARTYFLACSVVNNTITFSQGAKWITGEQHEQDDSADPESQQVRPNGQDNDSPNDSENADGSDDPNERTSLLPRKVVSWERRMENRLTSQFRSHFQASPKPVQKTLTAIGTFLNPPFIGAVIGMIIGLTPSLHRIFFNDMEEGGYFSAVRMSSNPCQDQLFASLTSPWLTSSLKNVGELFVSLQVVVVGVKLSLSLRRMKEGEEAGTLPLGTVLSITSVRFILWPAISIPLIWALAAYTDILPNDPMLWWALMMMPIGPTAMKVLALADISGADQKIRMSVAKFLTVSVTNISRSLYGVEAQANHLSFAVVGALEAAKAAKE</sequence>
<feature type="transmembrane region" description="Helical" evidence="6">
    <location>
        <begin position="322"/>
        <end position="339"/>
    </location>
</feature>
<feature type="transmembrane region" description="Helical" evidence="6">
    <location>
        <begin position="390"/>
        <end position="411"/>
    </location>
</feature>
<evidence type="ECO:0000313" key="8">
    <source>
        <dbReference type="EMBL" id="KAK6954438.1"/>
    </source>
</evidence>
<dbReference type="GO" id="GO:0016020">
    <property type="term" value="C:membrane"/>
    <property type="evidence" value="ECO:0007669"/>
    <property type="project" value="UniProtKB-SubCell"/>
</dbReference>
<dbReference type="Proteomes" id="UP001369815">
    <property type="component" value="Unassembled WGS sequence"/>
</dbReference>
<evidence type="ECO:0000256" key="5">
    <source>
        <dbReference type="SAM" id="MobiDB-lite"/>
    </source>
</evidence>
<dbReference type="Pfam" id="PF03547">
    <property type="entry name" value="Mem_trans"/>
    <property type="match status" value="1"/>
</dbReference>
<feature type="transmembrane region" description="Helical" evidence="6">
    <location>
        <begin position="351"/>
        <end position="378"/>
    </location>
</feature>
<evidence type="ECO:0000256" key="4">
    <source>
        <dbReference type="ARBA" id="ARBA00023136"/>
    </source>
</evidence>
<proteinExistence type="predicted"/>
<organism evidence="8 9">
    <name type="scientific">Daldinia eschscholtzii</name>
    <dbReference type="NCBI Taxonomy" id="292717"/>
    <lineage>
        <taxon>Eukaryota</taxon>
        <taxon>Fungi</taxon>
        <taxon>Dikarya</taxon>
        <taxon>Ascomycota</taxon>
        <taxon>Pezizomycotina</taxon>
        <taxon>Sordariomycetes</taxon>
        <taxon>Xylariomycetidae</taxon>
        <taxon>Xylariales</taxon>
        <taxon>Hypoxylaceae</taxon>
        <taxon>Daldinia</taxon>
    </lineage>
</organism>
<keyword evidence="4 6" id="KW-0472">Membrane</keyword>
<evidence type="ECO:0008006" key="10">
    <source>
        <dbReference type="Google" id="ProtNLM"/>
    </source>
</evidence>
<evidence type="ECO:0000256" key="3">
    <source>
        <dbReference type="ARBA" id="ARBA00022989"/>
    </source>
</evidence>
<comment type="caution">
    <text evidence="8">The sequence shown here is derived from an EMBL/GenBank/DDBJ whole genome shotgun (WGS) entry which is preliminary data.</text>
</comment>
<evidence type="ECO:0000256" key="2">
    <source>
        <dbReference type="ARBA" id="ARBA00022692"/>
    </source>
</evidence>
<keyword evidence="9" id="KW-1185">Reference proteome</keyword>
<dbReference type="InterPro" id="IPR004776">
    <property type="entry name" value="Mem_transp_PIN-like"/>
</dbReference>
<dbReference type="PANTHER" id="PTHR31794">
    <property type="entry name" value="AUXIN EFFLUX TRANSPORTER FAMILY PROTEIN (EUROFUNG)"/>
    <property type="match status" value="1"/>
</dbReference>
<feature type="chain" id="PRO_5043691125" description="Auxin efflux carrier" evidence="7">
    <location>
        <begin position="16"/>
        <end position="465"/>
    </location>
</feature>
<evidence type="ECO:0000256" key="1">
    <source>
        <dbReference type="ARBA" id="ARBA00004141"/>
    </source>
</evidence>
<dbReference type="PANTHER" id="PTHR31794:SF4">
    <property type="entry name" value="AUXIN EFFLUX TRANSPORTER FAMILY PROTEIN (EUROFUNG)"/>
    <property type="match status" value="1"/>
</dbReference>
<dbReference type="AlphaFoldDB" id="A0AAX6MP64"/>
<evidence type="ECO:0000256" key="7">
    <source>
        <dbReference type="SAM" id="SignalP"/>
    </source>
</evidence>
<dbReference type="GO" id="GO:0005783">
    <property type="term" value="C:endoplasmic reticulum"/>
    <property type="evidence" value="ECO:0007669"/>
    <property type="project" value="TreeGrafter"/>
</dbReference>
<feature type="compositionally biased region" description="Acidic residues" evidence="5">
    <location>
        <begin position="195"/>
        <end position="207"/>
    </location>
</feature>
<dbReference type="EMBL" id="JBANMG010000004">
    <property type="protein sequence ID" value="KAK6954438.1"/>
    <property type="molecule type" value="Genomic_DNA"/>
</dbReference>
<reference evidence="8 9" key="1">
    <citation type="journal article" date="2024" name="Front Chem Biol">
        <title>Unveiling the potential of Daldinia eschscholtzii MFLUCC 19-0629 through bioactivity and bioinformatics studies for enhanced sustainable agriculture production.</title>
        <authorList>
            <person name="Brooks S."/>
            <person name="Weaver J.A."/>
            <person name="Klomchit A."/>
            <person name="Alharthi S.A."/>
            <person name="Onlamun T."/>
            <person name="Nurani R."/>
            <person name="Vong T.K."/>
            <person name="Alberti F."/>
            <person name="Greco C."/>
        </authorList>
    </citation>
    <scope>NUCLEOTIDE SEQUENCE [LARGE SCALE GENOMIC DNA]</scope>
    <source>
        <strain evidence="8">MFLUCC 19-0629</strain>
    </source>
</reference>
<feature type="transmembrane region" description="Helical" evidence="6">
    <location>
        <begin position="75"/>
        <end position="97"/>
    </location>
</feature>
<protein>
    <recommendedName>
        <fullName evidence="10">Auxin efflux carrier</fullName>
    </recommendedName>
</protein>
<feature type="compositionally biased region" description="Polar residues" evidence="5">
    <location>
        <begin position="181"/>
        <end position="194"/>
    </location>
</feature>
<comment type="subcellular location">
    <subcellularLocation>
        <location evidence="1">Membrane</location>
        <topology evidence="1">Multi-pass membrane protein</topology>
    </subcellularLocation>
</comment>
<feature type="region of interest" description="Disordered" evidence="5">
    <location>
        <begin position="171"/>
        <end position="218"/>
    </location>
</feature>
<keyword evidence="2 6" id="KW-0812">Transmembrane</keyword>
<evidence type="ECO:0000256" key="6">
    <source>
        <dbReference type="SAM" id="Phobius"/>
    </source>
</evidence>
<feature type="signal peptide" evidence="7">
    <location>
        <begin position="1"/>
        <end position="15"/>
    </location>
</feature>
<name>A0AAX6MP64_9PEZI</name>
<evidence type="ECO:0000313" key="9">
    <source>
        <dbReference type="Proteomes" id="UP001369815"/>
    </source>
</evidence>
<dbReference type="GO" id="GO:0055085">
    <property type="term" value="P:transmembrane transport"/>
    <property type="evidence" value="ECO:0007669"/>
    <property type="project" value="InterPro"/>
</dbReference>
<accession>A0AAX6MP64</accession>
<keyword evidence="7" id="KW-0732">Signal</keyword>
<gene>
    <name evidence="8" type="ORF">Daesc_004405</name>
</gene>